<keyword evidence="8" id="KW-1185">Reference proteome</keyword>
<evidence type="ECO:0000256" key="1">
    <source>
        <dbReference type="ARBA" id="ARBA00004141"/>
    </source>
</evidence>
<evidence type="ECO:0000256" key="4">
    <source>
        <dbReference type="ARBA" id="ARBA00023136"/>
    </source>
</evidence>
<feature type="domain" description="MARVEL" evidence="7">
    <location>
        <begin position="8"/>
        <end position="134"/>
    </location>
</feature>
<keyword evidence="4 5" id="KW-0472">Membrane</keyword>
<evidence type="ECO:0000313" key="8">
    <source>
        <dbReference type="Proteomes" id="UP000887569"/>
    </source>
</evidence>
<evidence type="ECO:0000256" key="6">
    <source>
        <dbReference type="SAM" id="Phobius"/>
    </source>
</evidence>
<evidence type="ECO:0000256" key="5">
    <source>
        <dbReference type="PROSITE-ProRule" id="PRU00581"/>
    </source>
</evidence>
<proteinExistence type="predicted"/>
<dbReference type="GO" id="GO:0016020">
    <property type="term" value="C:membrane"/>
    <property type="evidence" value="ECO:0007669"/>
    <property type="project" value="UniProtKB-SubCell"/>
</dbReference>
<name>A0A915AL14_PARUN</name>
<dbReference type="Proteomes" id="UP000887569">
    <property type="component" value="Unplaced"/>
</dbReference>
<comment type="subcellular location">
    <subcellularLocation>
        <location evidence="1">Membrane</location>
        <topology evidence="1">Multi-pass membrane protein</topology>
    </subcellularLocation>
</comment>
<evidence type="ECO:0000256" key="3">
    <source>
        <dbReference type="ARBA" id="ARBA00022989"/>
    </source>
</evidence>
<protein>
    <submittedName>
        <fullName evidence="9 10">MARVEL domain-containing protein</fullName>
    </submittedName>
</protein>
<sequence>MAGFDVGSMKTLPGLLKPILFVILLVYLILMAASYFGPGWWIWFTLILQFVLIILISLITLCRLETVLTTRRKWSIFEIIYSGIFALLNIANMIVHITLLVRHRSSLFGIAALICFGLALLYGFNCIMMFKIWRQDGISSQAPGPGLRPGNTGNMHPGLGSAPAAFPDAVPPTSNISYPPAMPPGATFPSNTT</sequence>
<accession>A0A915AL14</accession>
<reference evidence="9 10" key="1">
    <citation type="submission" date="2022-11" db="UniProtKB">
        <authorList>
            <consortium name="WormBaseParasite"/>
        </authorList>
    </citation>
    <scope>IDENTIFICATION</scope>
</reference>
<dbReference type="PROSITE" id="PS51225">
    <property type="entry name" value="MARVEL"/>
    <property type="match status" value="1"/>
</dbReference>
<organism evidence="8 9">
    <name type="scientific">Parascaris univalens</name>
    <name type="common">Nematode worm</name>
    <dbReference type="NCBI Taxonomy" id="6257"/>
    <lineage>
        <taxon>Eukaryota</taxon>
        <taxon>Metazoa</taxon>
        <taxon>Ecdysozoa</taxon>
        <taxon>Nematoda</taxon>
        <taxon>Chromadorea</taxon>
        <taxon>Rhabditida</taxon>
        <taxon>Spirurina</taxon>
        <taxon>Ascaridomorpha</taxon>
        <taxon>Ascaridoidea</taxon>
        <taxon>Ascarididae</taxon>
        <taxon>Parascaris</taxon>
    </lineage>
</organism>
<evidence type="ECO:0000313" key="10">
    <source>
        <dbReference type="WBParaSite" id="PgR009X_g101_t02"/>
    </source>
</evidence>
<dbReference type="WBParaSite" id="PgR009X_g101_t02">
    <property type="protein sequence ID" value="PgR009X_g101_t02"/>
    <property type="gene ID" value="PgR009X_g101"/>
</dbReference>
<evidence type="ECO:0000256" key="2">
    <source>
        <dbReference type="ARBA" id="ARBA00022692"/>
    </source>
</evidence>
<dbReference type="AlphaFoldDB" id="A0A915AL14"/>
<feature type="transmembrane region" description="Helical" evidence="6">
    <location>
        <begin position="107"/>
        <end position="130"/>
    </location>
</feature>
<feature type="transmembrane region" description="Helical" evidence="6">
    <location>
        <begin position="19"/>
        <end position="36"/>
    </location>
</feature>
<feature type="transmembrane region" description="Helical" evidence="6">
    <location>
        <begin position="76"/>
        <end position="101"/>
    </location>
</feature>
<keyword evidence="2 5" id="KW-0812">Transmembrane</keyword>
<feature type="transmembrane region" description="Helical" evidence="6">
    <location>
        <begin position="42"/>
        <end position="64"/>
    </location>
</feature>
<evidence type="ECO:0000313" key="9">
    <source>
        <dbReference type="WBParaSite" id="PgR009X_g101_t01"/>
    </source>
</evidence>
<keyword evidence="3 6" id="KW-1133">Transmembrane helix</keyword>
<evidence type="ECO:0000259" key="7">
    <source>
        <dbReference type="PROSITE" id="PS51225"/>
    </source>
</evidence>
<dbReference type="InterPro" id="IPR008253">
    <property type="entry name" value="Marvel"/>
</dbReference>
<dbReference type="WBParaSite" id="PgR009X_g101_t01">
    <property type="protein sequence ID" value="PgR009X_g101_t01"/>
    <property type="gene ID" value="PgR009X_g101"/>
</dbReference>